<organism evidence="1 2">
    <name type="scientific">Lasallia pustulata</name>
    <dbReference type="NCBI Taxonomy" id="136370"/>
    <lineage>
        <taxon>Eukaryota</taxon>
        <taxon>Fungi</taxon>
        <taxon>Dikarya</taxon>
        <taxon>Ascomycota</taxon>
        <taxon>Pezizomycotina</taxon>
        <taxon>Lecanoromycetes</taxon>
        <taxon>OSLEUM clade</taxon>
        <taxon>Umbilicariomycetidae</taxon>
        <taxon>Umbilicariales</taxon>
        <taxon>Umbilicariaceae</taxon>
        <taxon>Lasallia</taxon>
    </lineage>
</organism>
<dbReference type="EMBL" id="VXIT01000010">
    <property type="protein sequence ID" value="KAA6409964.1"/>
    <property type="molecule type" value="Genomic_DNA"/>
</dbReference>
<protein>
    <submittedName>
        <fullName evidence="1">Uncharacterized protein</fullName>
    </submittedName>
</protein>
<evidence type="ECO:0000313" key="2">
    <source>
        <dbReference type="Proteomes" id="UP000324767"/>
    </source>
</evidence>
<accession>A0A5M8PNA7</accession>
<dbReference type="Proteomes" id="UP000324767">
    <property type="component" value="Unassembled WGS sequence"/>
</dbReference>
<proteinExistence type="predicted"/>
<reference evidence="1 2" key="1">
    <citation type="submission" date="2019-09" db="EMBL/GenBank/DDBJ databases">
        <title>The hologenome of the rock-dwelling lichen Lasallia pustulata.</title>
        <authorList>
            <person name="Greshake Tzovaras B."/>
            <person name="Segers F."/>
            <person name="Bicker A."/>
            <person name="Dal Grande F."/>
            <person name="Otte J."/>
            <person name="Hankeln T."/>
            <person name="Schmitt I."/>
            <person name="Ebersberger I."/>
        </authorList>
    </citation>
    <scope>NUCLEOTIDE SEQUENCE [LARGE SCALE GENOMIC DNA]</scope>
    <source>
        <strain evidence="1">A1-1</strain>
    </source>
</reference>
<comment type="caution">
    <text evidence="1">The sequence shown here is derived from an EMBL/GenBank/DDBJ whole genome shotgun (WGS) entry which is preliminary data.</text>
</comment>
<gene>
    <name evidence="1" type="ORF">FRX48_06578</name>
</gene>
<sequence>MARWRACPRLSYGTATSRLRGMPALAALGLHPLSHIYPLVFSLTPMQPAWLPTTPWPLPDHSPNYAKHYTPRLRAYPRHDFRICNHPLTAEALLLSDAMAIIRALPTDRGILGFLSIRWKGSIDSSLPPCISVRSSIFHLPCANLFY</sequence>
<evidence type="ECO:0000313" key="1">
    <source>
        <dbReference type="EMBL" id="KAA6409964.1"/>
    </source>
</evidence>
<dbReference type="AlphaFoldDB" id="A0A5M8PNA7"/>
<name>A0A5M8PNA7_9LECA</name>